<dbReference type="GO" id="GO:0001681">
    <property type="term" value="F:sialate O-acetylesterase activity"/>
    <property type="evidence" value="ECO:0007669"/>
    <property type="project" value="UniProtKB-EC"/>
</dbReference>
<proteinExistence type="predicted"/>
<name>A0A7W5E3G8_9BACT</name>
<evidence type="ECO:0000313" key="5">
    <source>
        <dbReference type="Proteomes" id="UP000536179"/>
    </source>
</evidence>
<evidence type="ECO:0000256" key="1">
    <source>
        <dbReference type="ARBA" id="ARBA00022801"/>
    </source>
</evidence>
<dbReference type="InterPro" id="IPR005181">
    <property type="entry name" value="SASA"/>
</dbReference>
<dbReference type="GO" id="GO:0005975">
    <property type="term" value="P:carbohydrate metabolic process"/>
    <property type="evidence" value="ECO:0007669"/>
    <property type="project" value="TreeGrafter"/>
</dbReference>
<accession>A0A7W5E3G8</accession>
<feature type="domain" description="Sialate O-acetylesterase" evidence="3">
    <location>
        <begin position="117"/>
        <end position="382"/>
    </location>
</feature>
<dbReference type="SUPFAM" id="SSF52266">
    <property type="entry name" value="SGNH hydrolase"/>
    <property type="match status" value="1"/>
</dbReference>
<gene>
    <name evidence="4" type="ORF">FHS27_004707</name>
</gene>
<keyword evidence="2" id="KW-0732">Signal</keyword>
<feature type="chain" id="PRO_5031081328" evidence="2">
    <location>
        <begin position="28"/>
        <end position="496"/>
    </location>
</feature>
<dbReference type="EC" id="3.1.1.53" evidence="4"/>
<dbReference type="Pfam" id="PF03629">
    <property type="entry name" value="SASA"/>
    <property type="match status" value="1"/>
</dbReference>
<dbReference type="Gene3D" id="2.60.40.10">
    <property type="entry name" value="Immunoglobulins"/>
    <property type="match status" value="1"/>
</dbReference>
<evidence type="ECO:0000313" key="4">
    <source>
        <dbReference type="EMBL" id="MBB3208873.1"/>
    </source>
</evidence>
<dbReference type="Gene3D" id="3.40.50.1110">
    <property type="entry name" value="SGNH hydrolase"/>
    <property type="match status" value="1"/>
</dbReference>
<feature type="signal peptide" evidence="2">
    <location>
        <begin position="1"/>
        <end position="27"/>
    </location>
</feature>
<dbReference type="InterPro" id="IPR039329">
    <property type="entry name" value="SIAE"/>
</dbReference>
<protein>
    <submittedName>
        <fullName evidence="4">Sialate O-acetylesterase</fullName>
        <ecNumber evidence="4">3.1.1.53</ecNumber>
    </submittedName>
</protein>
<keyword evidence="5" id="KW-1185">Reference proteome</keyword>
<reference evidence="4 5" key="1">
    <citation type="submission" date="2020-08" db="EMBL/GenBank/DDBJ databases">
        <title>Genomic Encyclopedia of Type Strains, Phase III (KMG-III): the genomes of soil and plant-associated and newly described type strains.</title>
        <authorList>
            <person name="Whitman W."/>
        </authorList>
    </citation>
    <scope>NUCLEOTIDE SEQUENCE [LARGE SCALE GENOMIC DNA]</scope>
    <source>
        <strain evidence="4 5">CECT 8075</strain>
    </source>
</reference>
<keyword evidence="1 4" id="KW-0378">Hydrolase</keyword>
<dbReference type="AlphaFoldDB" id="A0A7W5E3G8"/>
<sequence length="496" mass="54910">MHLAVRVARQTIAFAMLWVLMFSAAFAAEVKPLRVAGIFGDQMVLQQQSVNPIWGTAEANSRVSVNGSWSDQTVSTVADGQGNWRVELETPAAGGPFSVTIKTSDDELQLSDVYVGEVWICSGQSNMQWRMRGFGVDHFKADVEKANYPRIRYTEVPAMLALEGQDDVDVKWTVCDPQTVLNLSAVGYFFGSQLHQELDVPIGLVSTNWGGSSVEAWVSPEVLREQFPEFNEVLDGYPTIMKNAGVKFMRGQEKPKGLNQRSPALLYNSMIRPLIPFSFRGVIWYQGESNVQNPKQYQTLFPAMIRDWRTRWGQGDFPFYFVQIAPFAYKTNPMSAAFLREAQMMSLTEPNTGMVVTMDIGDATNIHPKQKKPVGERLAKMALARDYGRSDVVDDGPLYQNYSVEDGAIRLTFTELGGGLVARDGNALSHFTIAGADKKFVEAEAIIDGDSIVVSSENVPDPVAVRFGWGSGDMPNLSNKAGLPASSFRTDDWPIQ</sequence>
<dbReference type="InterPro" id="IPR036514">
    <property type="entry name" value="SGNH_hydro_sf"/>
</dbReference>
<comment type="caution">
    <text evidence="4">The sequence shown here is derived from an EMBL/GenBank/DDBJ whole genome shotgun (WGS) entry which is preliminary data.</text>
</comment>
<dbReference type="RefSeq" id="WP_184307091.1">
    <property type="nucleotide sequence ID" value="NZ_JACHXU010000019.1"/>
</dbReference>
<dbReference type="InterPro" id="IPR013783">
    <property type="entry name" value="Ig-like_fold"/>
</dbReference>
<dbReference type="PANTHER" id="PTHR22901:SF0">
    <property type="entry name" value="SIALATE O-ACETYLESTERASE"/>
    <property type="match status" value="1"/>
</dbReference>
<dbReference type="PANTHER" id="PTHR22901">
    <property type="entry name" value="SIALATE O-ACETYLESTERASE"/>
    <property type="match status" value="1"/>
</dbReference>
<evidence type="ECO:0000259" key="3">
    <source>
        <dbReference type="Pfam" id="PF03629"/>
    </source>
</evidence>
<evidence type="ECO:0000256" key="2">
    <source>
        <dbReference type="SAM" id="SignalP"/>
    </source>
</evidence>
<dbReference type="EMBL" id="JACHXU010000019">
    <property type="protein sequence ID" value="MBB3208873.1"/>
    <property type="molecule type" value="Genomic_DNA"/>
</dbReference>
<dbReference type="Proteomes" id="UP000536179">
    <property type="component" value="Unassembled WGS sequence"/>
</dbReference>
<organism evidence="4 5">
    <name type="scientific">Aporhodopirellula rubra</name>
    <dbReference type="NCBI Taxonomy" id="980271"/>
    <lineage>
        <taxon>Bacteria</taxon>
        <taxon>Pseudomonadati</taxon>
        <taxon>Planctomycetota</taxon>
        <taxon>Planctomycetia</taxon>
        <taxon>Pirellulales</taxon>
        <taxon>Pirellulaceae</taxon>
        <taxon>Aporhodopirellula</taxon>
    </lineage>
</organism>